<reference evidence="1" key="1">
    <citation type="submission" date="2015-04" db="UniProtKB">
        <authorList>
            <consortium name="EnsemblPlants"/>
        </authorList>
    </citation>
    <scope>IDENTIFICATION</scope>
</reference>
<dbReference type="Proteomes" id="UP000026962">
    <property type="component" value="Chromosome 1"/>
</dbReference>
<keyword evidence="2" id="KW-1185">Reference proteome</keyword>
<name>A0A0E0JQJ8_ORYPU</name>
<organism evidence="1">
    <name type="scientific">Oryza punctata</name>
    <name type="common">Red rice</name>
    <dbReference type="NCBI Taxonomy" id="4537"/>
    <lineage>
        <taxon>Eukaryota</taxon>
        <taxon>Viridiplantae</taxon>
        <taxon>Streptophyta</taxon>
        <taxon>Embryophyta</taxon>
        <taxon>Tracheophyta</taxon>
        <taxon>Spermatophyta</taxon>
        <taxon>Magnoliopsida</taxon>
        <taxon>Liliopsida</taxon>
        <taxon>Poales</taxon>
        <taxon>Poaceae</taxon>
        <taxon>BOP clade</taxon>
        <taxon>Oryzoideae</taxon>
        <taxon>Oryzeae</taxon>
        <taxon>Oryzinae</taxon>
        <taxon>Oryza</taxon>
    </lineage>
</organism>
<protein>
    <submittedName>
        <fullName evidence="1">Uncharacterized protein</fullName>
    </submittedName>
</protein>
<proteinExistence type="predicted"/>
<evidence type="ECO:0000313" key="1">
    <source>
        <dbReference type="EnsemblPlants" id="OPUNC01G34810.1"/>
    </source>
</evidence>
<reference evidence="1" key="2">
    <citation type="submission" date="2018-05" db="EMBL/GenBank/DDBJ databases">
        <title>OpunRS2 (Oryza punctata Reference Sequence Version 2).</title>
        <authorList>
            <person name="Zhang J."/>
            <person name="Kudrna D."/>
            <person name="Lee S."/>
            <person name="Talag J."/>
            <person name="Welchert J."/>
            <person name="Wing R.A."/>
        </authorList>
    </citation>
    <scope>NUCLEOTIDE SEQUENCE [LARGE SCALE GENOMIC DNA]</scope>
</reference>
<sequence>MSAVLWYPLTADRKKVYKLGRVWVVLRCSWQGKGTNPWKSTSRVETSCCSPRPIEANHMDEAVASLSKAVKSFMATSRRETIEAKHMDEAVASLRKLSRASWLPPGVK</sequence>
<dbReference type="AlphaFoldDB" id="A0A0E0JQJ8"/>
<dbReference type="Gramene" id="OPUNC01G34810.1">
    <property type="protein sequence ID" value="OPUNC01G34810.1"/>
    <property type="gene ID" value="OPUNC01G34810"/>
</dbReference>
<evidence type="ECO:0000313" key="2">
    <source>
        <dbReference type="Proteomes" id="UP000026962"/>
    </source>
</evidence>
<accession>A0A0E0JQJ8</accession>
<dbReference type="EnsemblPlants" id="OPUNC01G34810.1">
    <property type="protein sequence ID" value="OPUNC01G34810.1"/>
    <property type="gene ID" value="OPUNC01G34810"/>
</dbReference>
<dbReference type="HOGENOM" id="CLU_2214227_0_0_1"/>